<dbReference type="Proteomes" id="UP001325248">
    <property type="component" value="Chromosome"/>
</dbReference>
<dbReference type="InterPro" id="IPR001387">
    <property type="entry name" value="Cro/C1-type_HTH"/>
</dbReference>
<feature type="domain" description="HTH cro/C1-type" evidence="2">
    <location>
        <begin position="10"/>
        <end position="64"/>
    </location>
</feature>
<dbReference type="EMBL" id="CP136422">
    <property type="protein sequence ID" value="WPX76495.1"/>
    <property type="molecule type" value="Genomic_DNA"/>
</dbReference>
<dbReference type="InterPro" id="IPR010982">
    <property type="entry name" value="Lambda_DNA-bd_dom_sf"/>
</dbReference>
<organism evidence="3 4">
    <name type="scientific">Blautia producta</name>
    <dbReference type="NCBI Taxonomy" id="33035"/>
    <lineage>
        <taxon>Bacteria</taxon>
        <taxon>Bacillati</taxon>
        <taxon>Bacillota</taxon>
        <taxon>Clostridia</taxon>
        <taxon>Lachnospirales</taxon>
        <taxon>Lachnospiraceae</taxon>
        <taxon>Blautia</taxon>
    </lineage>
</organism>
<dbReference type="Pfam" id="PF01381">
    <property type="entry name" value="HTH_3"/>
    <property type="match status" value="1"/>
</dbReference>
<dbReference type="PANTHER" id="PTHR46558:SF11">
    <property type="entry name" value="HTH-TYPE TRANSCRIPTIONAL REGULATOR XRE"/>
    <property type="match status" value="1"/>
</dbReference>
<dbReference type="PROSITE" id="PS50943">
    <property type="entry name" value="HTH_CROC1"/>
    <property type="match status" value="1"/>
</dbReference>
<proteinExistence type="predicted"/>
<evidence type="ECO:0000313" key="4">
    <source>
        <dbReference type="Proteomes" id="UP001325248"/>
    </source>
</evidence>
<name>A0ABZ0UGT2_9FIRM</name>
<dbReference type="CDD" id="cd00093">
    <property type="entry name" value="HTH_XRE"/>
    <property type="match status" value="1"/>
</dbReference>
<sequence length="206" mass="24173">MDIAVLGQRIKSLRFTLGKSQKEFAEFLGIPQPSMSAYENGKNSPTIDVVMDIADKCNVSLDWLCGRDEKKQIGSLSDIADFFFQFLCETNEIGCKIEVHDHIENGLDIEEADETDDRFRWWTQLKFYGNDRRYSLNADICNIIRRVNEADQDIKSYSHSPESYEREKNFTINYYSLPVTKKKIPEMSRKERIKKHIEYLKEHNEL</sequence>
<reference evidence="3" key="1">
    <citation type="submission" date="2023-10" db="EMBL/GenBank/DDBJ databases">
        <title>Genome sequence of Blautia coccoides DSM 935.</title>
        <authorList>
            <person name="Boeer T."/>
            <person name="Bengelsdorf F.R."/>
            <person name="Daniel R."/>
            <person name="Poehlein A."/>
        </authorList>
    </citation>
    <scope>NUCLEOTIDE SEQUENCE [LARGE SCALE GENOMIC DNA]</scope>
    <source>
        <strain evidence="3">DSM 935</strain>
    </source>
</reference>
<dbReference type="SMART" id="SM00530">
    <property type="entry name" value="HTH_XRE"/>
    <property type="match status" value="1"/>
</dbReference>
<accession>A0ABZ0UGT2</accession>
<protein>
    <recommendedName>
        <fullName evidence="2">HTH cro/C1-type domain-containing protein</fullName>
    </recommendedName>
</protein>
<evidence type="ECO:0000313" key="3">
    <source>
        <dbReference type="EMBL" id="WPX76495.1"/>
    </source>
</evidence>
<evidence type="ECO:0000256" key="1">
    <source>
        <dbReference type="ARBA" id="ARBA00023125"/>
    </source>
</evidence>
<dbReference type="SUPFAM" id="SSF47413">
    <property type="entry name" value="lambda repressor-like DNA-binding domains"/>
    <property type="match status" value="1"/>
</dbReference>
<dbReference type="PANTHER" id="PTHR46558">
    <property type="entry name" value="TRACRIPTIONAL REGULATORY PROTEIN-RELATED-RELATED"/>
    <property type="match status" value="1"/>
</dbReference>
<evidence type="ECO:0000259" key="2">
    <source>
        <dbReference type="PROSITE" id="PS50943"/>
    </source>
</evidence>
<keyword evidence="4" id="KW-1185">Reference proteome</keyword>
<keyword evidence="1" id="KW-0238">DNA-binding</keyword>
<gene>
    <name evidence="3" type="ORF">BLCOC_48810</name>
</gene>
<dbReference type="Gene3D" id="1.10.260.40">
    <property type="entry name" value="lambda repressor-like DNA-binding domains"/>
    <property type="match status" value="1"/>
</dbReference>